<evidence type="ECO:0000313" key="2">
    <source>
        <dbReference type="EMBL" id="KKK57214.1"/>
    </source>
</evidence>
<proteinExistence type="predicted"/>
<evidence type="ECO:0000256" key="1">
    <source>
        <dbReference type="SAM" id="MobiDB-lite"/>
    </source>
</evidence>
<sequence length="98" mass="11289">MSTESEKLETRTQVVRKVGHAVAVLVAVREEGHYRTMPARYCTMIDTELRHLDVLEGRLRKWAITEQEQAAAKREQQAHGETEEEHSEELRDDSTGKN</sequence>
<reference evidence="2" key="1">
    <citation type="journal article" date="2015" name="Nature">
        <title>Complex archaea that bridge the gap between prokaryotes and eukaryotes.</title>
        <authorList>
            <person name="Spang A."/>
            <person name="Saw J.H."/>
            <person name="Jorgensen S.L."/>
            <person name="Zaremba-Niedzwiedzka K."/>
            <person name="Martijn J."/>
            <person name="Lind A.E."/>
            <person name="van Eijk R."/>
            <person name="Schleper C."/>
            <person name="Guy L."/>
            <person name="Ettema T.J."/>
        </authorList>
    </citation>
    <scope>NUCLEOTIDE SEQUENCE</scope>
</reference>
<accession>A0A0F8YSW5</accession>
<name>A0A0F8YSW5_9ZZZZ</name>
<feature type="region of interest" description="Disordered" evidence="1">
    <location>
        <begin position="67"/>
        <end position="98"/>
    </location>
</feature>
<feature type="compositionally biased region" description="Basic and acidic residues" evidence="1">
    <location>
        <begin position="71"/>
        <end position="81"/>
    </location>
</feature>
<dbReference type="AlphaFoldDB" id="A0A0F8YSW5"/>
<protein>
    <submittedName>
        <fullName evidence="2">Uncharacterized protein</fullName>
    </submittedName>
</protein>
<organism evidence="2">
    <name type="scientific">marine sediment metagenome</name>
    <dbReference type="NCBI Taxonomy" id="412755"/>
    <lineage>
        <taxon>unclassified sequences</taxon>
        <taxon>metagenomes</taxon>
        <taxon>ecological metagenomes</taxon>
    </lineage>
</organism>
<gene>
    <name evidence="2" type="ORF">LCGC14_3056770</name>
</gene>
<comment type="caution">
    <text evidence="2">The sequence shown here is derived from an EMBL/GenBank/DDBJ whole genome shotgun (WGS) entry which is preliminary data.</text>
</comment>
<feature type="compositionally biased region" description="Basic and acidic residues" evidence="1">
    <location>
        <begin position="88"/>
        <end position="98"/>
    </location>
</feature>
<dbReference type="EMBL" id="LAZR01064599">
    <property type="protein sequence ID" value="KKK57214.1"/>
    <property type="molecule type" value="Genomic_DNA"/>
</dbReference>